<dbReference type="InterPro" id="IPR011024">
    <property type="entry name" value="G_crystallin-like"/>
</dbReference>
<dbReference type="SMART" id="SM00247">
    <property type="entry name" value="XTALbg"/>
    <property type="match status" value="2"/>
</dbReference>
<dbReference type="SUPFAM" id="SSF49695">
    <property type="entry name" value="gamma-Crystallin-like"/>
    <property type="match status" value="1"/>
</dbReference>
<evidence type="ECO:0000256" key="1">
    <source>
        <dbReference type="ARBA" id="ARBA00009646"/>
    </source>
</evidence>
<name>A0ABD0MJE3_CIRMR</name>
<evidence type="ECO:0000256" key="2">
    <source>
        <dbReference type="ARBA" id="ARBA00022737"/>
    </source>
</evidence>
<organism evidence="4 5">
    <name type="scientific">Cirrhinus mrigala</name>
    <name type="common">Mrigala</name>
    <dbReference type="NCBI Taxonomy" id="683832"/>
    <lineage>
        <taxon>Eukaryota</taxon>
        <taxon>Metazoa</taxon>
        <taxon>Chordata</taxon>
        <taxon>Craniata</taxon>
        <taxon>Vertebrata</taxon>
        <taxon>Euteleostomi</taxon>
        <taxon>Actinopterygii</taxon>
        <taxon>Neopterygii</taxon>
        <taxon>Teleostei</taxon>
        <taxon>Ostariophysi</taxon>
        <taxon>Cypriniformes</taxon>
        <taxon>Cyprinidae</taxon>
        <taxon>Labeoninae</taxon>
        <taxon>Labeonini</taxon>
        <taxon>Cirrhinus</taxon>
    </lineage>
</organism>
<comment type="similarity">
    <text evidence="1">Belongs to the beta/gamma-crystallin family.</text>
</comment>
<dbReference type="Pfam" id="PF00030">
    <property type="entry name" value="Crystall"/>
    <property type="match status" value="2"/>
</dbReference>
<dbReference type="EMBL" id="JAMKFB020000556">
    <property type="protein sequence ID" value="KAL0149034.1"/>
    <property type="molecule type" value="Genomic_DNA"/>
</dbReference>
<reference evidence="4 5" key="1">
    <citation type="submission" date="2024-05" db="EMBL/GenBank/DDBJ databases">
        <title>Genome sequencing and assembly of Indian major carp, Cirrhinus mrigala (Hamilton, 1822).</title>
        <authorList>
            <person name="Mohindra V."/>
            <person name="Chowdhury L.M."/>
            <person name="Lal K."/>
            <person name="Jena J.K."/>
        </authorList>
    </citation>
    <scope>NUCLEOTIDE SEQUENCE [LARGE SCALE GENOMIC DNA]</scope>
    <source>
        <strain evidence="4">CM1030</strain>
        <tissue evidence="4">Blood</tissue>
    </source>
</reference>
<proteinExistence type="inferred from homology"/>
<sequence length="216" mass="24683">HEKLIKKHLQSSASNLLQPLFKMSKIVVFTEEGFKGRTAEFKNNVRNLEEKGFSDVILSLKIIGAPWVAYYDKNFTGKQRVFQEGEYATLDDKGMFSSLKIITDDLDNPEIQMFEHVNYQGRSVTLRQETCLHDIDFSDVASSHKVKGGVWVLYEHVNRQGGQLVSFPGDEPCASLAAEAIDSIVEMTLSASEYKLEPFWKERGRWWGKTDLDKKQ</sequence>
<gene>
    <name evidence="4" type="ORF">M9458_055649</name>
</gene>
<keyword evidence="2" id="KW-0677">Repeat</keyword>
<evidence type="ECO:0000313" key="4">
    <source>
        <dbReference type="EMBL" id="KAL0149034.1"/>
    </source>
</evidence>
<dbReference type="PANTHER" id="PTHR11818">
    <property type="entry name" value="BETA/GAMMA CRYSTALLIN"/>
    <property type="match status" value="1"/>
</dbReference>
<evidence type="ECO:0000259" key="3">
    <source>
        <dbReference type="PROSITE" id="PS50915"/>
    </source>
</evidence>
<dbReference type="AlphaFoldDB" id="A0ABD0MJE3"/>
<feature type="domain" description="Beta/gamma crystallin 'Greek key'" evidence="3">
    <location>
        <begin position="65"/>
        <end position="103"/>
    </location>
</feature>
<keyword evidence="5" id="KW-1185">Reference proteome</keyword>
<feature type="non-terminal residue" evidence="4">
    <location>
        <position position="1"/>
    </location>
</feature>
<dbReference type="PANTHER" id="PTHR11818:SF103">
    <property type="entry name" value="BETA_GAMMA CRYSTALLIN 'GREEK KEY' DOMAIN-CONTAINING PROTEIN"/>
    <property type="match status" value="1"/>
</dbReference>
<protein>
    <recommendedName>
        <fullName evidence="3">Beta/gamma crystallin 'Greek key' domain-containing protein</fullName>
    </recommendedName>
</protein>
<dbReference type="PROSITE" id="PS50915">
    <property type="entry name" value="CRYSTALLIN_BETA_GAMMA"/>
    <property type="match status" value="2"/>
</dbReference>
<comment type="caution">
    <text evidence="4">The sequence shown here is derived from an EMBL/GenBank/DDBJ whole genome shotgun (WGS) entry which is preliminary data.</text>
</comment>
<dbReference type="InterPro" id="IPR050252">
    <property type="entry name" value="Beta/Gamma-Crystallin"/>
</dbReference>
<dbReference type="InterPro" id="IPR001064">
    <property type="entry name" value="Beta/gamma_crystallin"/>
</dbReference>
<dbReference type="Proteomes" id="UP001529510">
    <property type="component" value="Unassembled WGS sequence"/>
</dbReference>
<accession>A0ABD0MJE3</accession>
<evidence type="ECO:0000313" key="5">
    <source>
        <dbReference type="Proteomes" id="UP001529510"/>
    </source>
</evidence>
<feature type="domain" description="Beta/gamma crystallin 'Greek key'" evidence="3">
    <location>
        <begin position="24"/>
        <end position="64"/>
    </location>
</feature>
<dbReference type="Gene3D" id="2.60.20.10">
    <property type="entry name" value="Crystallins"/>
    <property type="match status" value="2"/>
</dbReference>